<evidence type="ECO:0000313" key="1">
    <source>
        <dbReference type="EMBL" id="MFK3863701.1"/>
    </source>
</evidence>
<sequence length="156" mass="17965">MSLFVSTDFNPPEALQTTAFYFTPLNEQVVELDFTAVMSSVPQLKGIFAPKPDWPKADMTLEDNRQSLAQHAAEFNEKKAFAYAILNPKKTRCLGSVYIDPGVNNEFDSEITFWLRNDSQELNNTLRLCILHWLAEHWPFERVRLISTKYQASFSL</sequence>
<organism evidence="1 2">
    <name type="scientific">Pseudoalteromonas rhizosphaerae</name>
    <dbReference type="NCBI Taxonomy" id="2518973"/>
    <lineage>
        <taxon>Bacteria</taxon>
        <taxon>Pseudomonadati</taxon>
        <taxon>Pseudomonadota</taxon>
        <taxon>Gammaproteobacteria</taxon>
        <taxon>Alteromonadales</taxon>
        <taxon>Pseudoalteromonadaceae</taxon>
        <taxon>Pseudoalteromonas</taxon>
    </lineage>
</organism>
<accession>A0ABW8KV66</accession>
<dbReference type="EMBL" id="JBJDOT010000007">
    <property type="protein sequence ID" value="MFK3863701.1"/>
    <property type="molecule type" value="Genomic_DNA"/>
</dbReference>
<evidence type="ECO:0000313" key="2">
    <source>
        <dbReference type="Proteomes" id="UP001620262"/>
    </source>
</evidence>
<dbReference type="RefSeq" id="WP_210796892.1">
    <property type="nucleotide sequence ID" value="NZ_JBJDOT010000007.1"/>
</dbReference>
<comment type="caution">
    <text evidence="1">The sequence shown here is derived from an EMBL/GenBank/DDBJ whole genome shotgun (WGS) entry which is preliminary data.</text>
</comment>
<keyword evidence="2" id="KW-1185">Reference proteome</keyword>
<proteinExistence type="predicted"/>
<dbReference type="Gene3D" id="3.40.630.30">
    <property type="match status" value="1"/>
</dbReference>
<evidence type="ECO:0008006" key="3">
    <source>
        <dbReference type="Google" id="ProtNLM"/>
    </source>
</evidence>
<gene>
    <name evidence="1" type="ORF">ACI2JU_07430</name>
</gene>
<name>A0ABW8KV66_9GAMM</name>
<protein>
    <recommendedName>
        <fullName evidence="3">GNAT family N-acetyltransferase</fullName>
    </recommendedName>
</protein>
<reference evidence="1 2" key="1">
    <citation type="submission" date="2024-11" db="EMBL/GenBank/DDBJ databases">
        <title>The Natural Products Discovery Center: Release of the First 8490 Sequenced Strains for Exploring Actinobacteria Biosynthetic Diversity.</title>
        <authorList>
            <person name="Kalkreuter E."/>
            <person name="Kautsar S.A."/>
            <person name="Yang D."/>
            <person name="Bader C.D."/>
            <person name="Teijaro C.N."/>
            <person name="Fluegel L."/>
            <person name="Davis C.M."/>
            <person name="Simpson J.R."/>
            <person name="Lauterbach L."/>
            <person name="Steele A.D."/>
            <person name="Gui C."/>
            <person name="Meng S."/>
            <person name="Li G."/>
            <person name="Viehrig K."/>
            <person name="Ye F."/>
            <person name="Su P."/>
            <person name="Kiefer A.F."/>
            <person name="Nichols A."/>
            <person name="Cepeda A.J."/>
            <person name="Yan W."/>
            <person name="Fan B."/>
            <person name="Jiang Y."/>
            <person name="Adhikari A."/>
            <person name="Zheng C.-J."/>
            <person name="Schuster L."/>
            <person name="Cowan T.M."/>
            <person name="Smanski M.J."/>
            <person name="Chevrette M.G."/>
            <person name="De Carvalho L.P.S."/>
            <person name="Shen B."/>
        </authorList>
    </citation>
    <scope>NUCLEOTIDE SEQUENCE [LARGE SCALE GENOMIC DNA]</scope>
    <source>
        <strain evidence="1 2">NPDC078403</strain>
    </source>
</reference>
<dbReference type="Proteomes" id="UP001620262">
    <property type="component" value="Unassembled WGS sequence"/>
</dbReference>